<keyword evidence="4 7" id="KW-1133">Transmembrane helix</keyword>
<comment type="catalytic activity">
    <reaction evidence="7">
        <text>L-cysteinyl-[protein] + hexadecanoyl-CoA = S-hexadecanoyl-L-cysteinyl-[protein] + CoA</text>
        <dbReference type="Rhea" id="RHEA:36683"/>
        <dbReference type="Rhea" id="RHEA-COMP:10131"/>
        <dbReference type="Rhea" id="RHEA-COMP:11032"/>
        <dbReference type="ChEBI" id="CHEBI:29950"/>
        <dbReference type="ChEBI" id="CHEBI:57287"/>
        <dbReference type="ChEBI" id="CHEBI:57379"/>
        <dbReference type="ChEBI" id="CHEBI:74151"/>
        <dbReference type="EC" id="2.3.1.225"/>
    </reaction>
</comment>
<evidence type="ECO:0000256" key="4">
    <source>
        <dbReference type="ARBA" id="ARBA00022989"/>
    </source>
</evidence>
<feature type="transmembrane region" description="Helical" evidence="7">
    <location>
        <begin position="12"/>
        <end position="32"/>
    </location>
</feature>
<dbReference type="GO" id="GO:0019706">
    <property type="term" value="F:protein-cysteine S-palmitoyltransferase activity"/>
    <property type="evidence" value="ECO:0007669"/>
    <property type="project" value="UniProtKB-EC"/>
</dbReference>
<dbReference type="InterPro" id="IPR039859">
    <property type="entry name" value="PFA4/ZDH16/20/ERF2-like"/>
</dbReference>
<dbReference type="PANTHER" id="PTHR22883">
    <property type="entry name" value="ZINC FINGER DHHC DOMAIN CONTAINING PROTEIN"/>
    <property type="match status" value="1"/>
</dbReference>
<sequence length="280" mass="32535">MFFHKNRLVRCVYSLPVLIVYFISFMNMVFLHKGYLDQNPQDDYAMIKCLIVYFATITGVIALTKTAITEPGEVPLQFDLLEESFKESLNTEDYGIERYHATVTYCRKCDRNRPVRAHHCILCNKCIMRMDHHCPWVGNCVGIYNYRTFVQLVLYAWISTSFVAGACGEILLREDGQTDNWNFAGFVVSWALFVMTAMLTVYHLWMICENSNTIELTFHKHYNLFNFGSLTNFQQIFGPPGLHYILPIEFSLNPEAGFIYPIKLENLKGETVYFTNKVLI</sequence>
<dbReference type="EMBL" id="MPUH01000210">
    <property type="protein sequence ID" value="OMJ86291.1"/>
    <property type="molecule type" value="Genomic_DNA"/>
</dbReference>
<evidence type="ECO:0000259" key="8">
    <source>
        <dbReference type="Pfam" id="PF01529"/>
    </source>
</evidence>
<feature type="transmembrane region" description="Helical" evidence="7">
    <location>
        <begin position="152"/>
        <end position="171"/>
    </location>
</feature>
<dbReference type="OrthoDB" id="331948at2759"/>
<keyword evidence="3 7" id="KW-0812">Transmembrane</keyword>
<gene>
    <name evidence="9" type="ORF">SteCoe_12203</name>
</gene>
<comment type="similarity">
    <text evidence="7">Belongs to the DHHC palmitoyltransferase family.</text>
</comment>
<comment type="caution">
    <text evidence="9">The sequence shown here is derived from an EMBL/GenBank/DDBJ whole genome shotgun (WGS) entry which is preliminary data.</text>
</comment>
<evidence type="ECO:0000256" key="5">
    <source>
        <dbReference type="ARBA" id="ARBA00023136"/>
    </source>
</evidence>
<dbReference type="GO" id="GO:0005783">
    <property type="term" value="C:endoplasmic reticulum"/>
    <property type="evidence" value="ECO:0007669"/>
    <property type="project" value="TreeGrafter"/>
</dbReference>
<name>A0A1R2CBB3_9CILI</name>
<dbReference type="Proteomes" id="UP000187209">
    <property type="component" value="Unassembled WGS sequence"/>
</dbReference>
<dbReference type="GO" id="GO:0005794">
    <property type="term" value="C:Golgi apparatus"/>
    <property type="evidence" value="ECO:0007669"/>
    <property type="project" value="TreeGrafter"/>
</dbReference>
<dbReference type="InterPro" id="IPR001594">
    <property type="entry name" value="Palmitoyltrfase_DHHC"/>
</dbReference>
<evidence type="ECO:0000256" key="1">
    <source>
        <dbReference type="ARBA" id="ARBA00004141"/>
    </source>
</evidence>
<keyword evidence="10" id="KW-1185">Reference proteome</keyword>
<keyword evidence="2 7" id="KW-0808">Transferase</keyword>
<proteinExistence type="inferred from homology"/>
<comment type="domain">
    <text evidence="7">The DHHC domain is required for palmitoyltransferase activity.</text>
</comment>
<evidence type="ECO:0000256" key="3">
    <source>
        <dbReference type="ARBA" id="ARBA00022692"/>
    </source>
</evidence>
<feature type="transmembrane region" description="Helical" evidence="7">
    <location>
        <begin position="44"/>
        <end position="63"/>
    </location>
</feature>
<evidence type="ECO:0000256" key="2">
    <source>
        <dbReference type="ARBA" id="ARBA00022679"/>
    </source>
</evidence>
<comment type="subcellular location">
    <subcellularLocation>
        <location evidence="1">Membrane</location>
        <topology evidence="1">Multi-pass membrane protein</topology>
    </subcellularLocation>
</comment>
<protein>
    <recommendedName>
        <fullName evidence="7">Palmitoyltransferase</fullName>
        <ecNumber evidence="7">2.3.1.225</ecNumber>
    </recommendedName>
</protein>
<evidence type="ECO:0000313" key="10">
    <source>
        <dbReference type="Proteomes" id="UP000187209"/>
    </source>
</evidence>
<keyword evidence="5 7" id="KW-0472">Membrane</keyword>
<reference evidence="9 10" key="1">
    <citation type="submission" date="2016-11" db="EMBL/GenBank/DDBJ databases">
        <title>The macronuclear genome of Stentor coeruleus: a giant cell with tiny introns.</title>
        <authorList>
            <person name="Slabodnick M."/>
            <person name="Ruby J.G."/>
            <person name="Reiff S.B."/>
            <person name="Swart E.C."/>
            <person name="Gosai S."/>
            <person name="Prabakaran S."/>
            <person name="Witkowska E."/>
            <person name="Larue G.E."/>
            <person name="Fisher S."/>
            <person name="Freeman R.M."/>
            <person name="Gunawardena J."/>
            <person name="Chu W."/>
            <person name="Stover N.A."/>
            <person name="Gregory B.D."/>
            <person name="Nowacki M."/>
            <person name="Derisi J."/>
            <person name="Roy S.W."/>
            <person name="Marshall W.F."/>
            <person name="Sood P."/>
        </authorList>
    </citation>
    <scope>NUCLEOTIDE SEQUENCE [LARGE SCALE GENOMIC DNA]</scope>
    <source>
        <strain evidence="9">WM001</strain>
    </source>
</reference>
<evidence type="ECO:0000256" key="7">
    <source>
        <dbReference type="RuleBase" id="RU079119"/>
    </source>
</evidence>
<dbReference type="GO" id="GO:0016020">
    <property type="term" value="C:membrane"/>
    <property type="evidence" value="ECO:0007669"/>
    <property type="project" value="UniProtKB-SubCell"/>
</dbReference>
<keyword evidence="6 7" id="KW-0012">Acyltransferase</keyword>
<feature type="transmembrane region" description="Helical" evidence="7">
    <location>
        <begin position="183"/>
        <end position="205"/>
    </location>
</feature>
<evidence type="ECO:0000313" key="9">
    <source>
        <dbReference type="EMBL" id="OMJ86291.1"/>
    </source>
</evidence>
<dbReference type="AlphaFoldDB" id="A0A1R2CBB3"/>
<dbReference type="PANTHER" id="PTHR22883:SF147">
    <property type="entry name" value="PALMITOYLTRANSFERASE"/>
    <property type="match status" value="1"/>
</dbReference>
<evidence type="ECO:0000256" key="6">
    <source>
        <dbReference type="ARBA" id="ARBA00023315"/>
    </source>
</evidence>
<dbReference type="Pfam" id="PF01529">
    <property type="entry name" value="DHHC"/>
    <property type="match status" value="1"/>
</dbReference>
<organism evidence="9 10">
    <name type="scientific">Stentor coeruleus</name>
    <dbReference type="NCBI Taxonomy" id="5963"/>
    <lineage>
        <taxon>Eukaryota</taxon>
        <taxon>Sar</taxon>
        <taxon>Alveolata</taxon>
        <taxon>Ciliophora</taxon>
        <taxon>Postciliodesmatophora</taxon>
        <taxon>Heterotrichea</taxon>
        <taxon>Heterotrichida</taxon>
        <taxon>Stentoridae</taxon>
        <taxon>Stentor</taxon>
    </lineage>
</organism>
<dbReference type="EC" id="2.3.1.225" evidence="7"/>
<dbReference type="PROSITE" id="PS50216">
    <property type="entry name" value="DHHC"/>
    <property type="match status" value="1"/>
</dbReference>
<dbReference type="GO" id="GO:0006612">
    <property type="term" value="P:protein targeting to membrane"/>
    <property type="evidence" value="ECO:0007669"/>
    <property type="project" value="TreeGrafter"/>
</dbReference>
<feature type="domain" description="Palmitoyltransferase DHHC" evidence="8">
    <location>
        <begin position="104"/>
        <end position="216"/>
    </location>
</feature>
<accession>A0A1R2CBB3</accession>